<proteinExistence type="predicted"/>
<evidence type="ECO:0000313" key="2">
    <source>
        <dbReference type="Proteomes" id="UP000320762"/>
    </source>
</evidence>
<gene>
    <name evidence="1" type="ORF">BD626DRAFT_260627</name>
</gene>
<keyword evidence="2" id="KW-1185">Reference proteome</keyword>
<comment type="caution">
    <text evidence="1">The sequence shown here is derived from an EMBL/GenBank/DDBJ whole genome shotgun (WGS) entry which is preliminary data.</text>
</comment>
<organism evidence="1 2">
    <name type="scientific">Schizophyllum amplum</name>
    <dbReference type="NCBI Taxonomy" id="97359"/>
    <lineage>
        <taxon>Eukaryota</taxon>
        <taxon>Fungi</taxon>
        <taxon>Dikarya</taxon>
        <taxon>Basidiomycota</taxon>
        <taxon>Agaricomycotina</taxon>
        <taxon>Agaricomycetes</taxon>
        <taxon>Agaricomycetidae</taxon>
        <taxon>Agaricales</taxon>
        <taxon>Schizophyllaceae</taxon>
        <taxon>Schizophyllum</taxon>
    </lineage>
</organism>
<dbReference type="AlphaFoldDB" id="A0A550CGF5"/>
<name>A0A550CGF5_9AGAR</name>
<reference evidence="1 2" key="1">
    <citation type="journal article" date="2019" name="New Phytol.">
        <title>Comparative genomics reveals unique wood-decay strategies and fruiting body development in the Schizophyllaceae.</title>
        <authorList>
            <person name="Almasi E."/>
            <person name="Sahu N."/>
            <person name="Krizsan K."/>
            <person name="Balint B."/>
            <person name="Kovacs G.M."/>
            <person name="Kiss B."/>
            <person name="Cseklye J."/>
            <person name="Drula E."/>
            <person name="Henrissat B."/>
            <person name="Nagy I."/>
            <person name="Chovatia M."/>
            <person name="Adam C."/>
            <person name="LaButti K."/>
            <person name="Lipzen A."/>
            <person name="Riley R."/>
            <person name="Grigoriev I.V."/>
            <person name="Nagy L.G."/>
        </authorList>
    </citation>
    <scope>NUCLEOTIDE SEQUENCE [LARGE SCALE GENOMIC DNA]</scope>
    <source>
        <strain evidence="1 2">NL-1724</strain>
    </source>
</reference>
<accession>A0A550CGF5</accession>
<dbReference type="Proteomes" id="UP000320762">
    <property type="component" value="Unassembled WGS sequence"/>
</dbReference>
<protein>
    <submittedName>
        <fullName evidence="1">Uncharacterized protein</fullName>
    </submittedName>
</protein>
<sequence>MLSCEVLWGACCALPTVCRVLMERARTSCSSVGRVVVPGPWACHRARASDRVVVRALPALRAGVLWGALSCEVLECVPESSSGASSCTADGALSCQGARRACVVRGPPARCHRGAHRGASCCSRSSSSASSCESVVVPGSSSSGGAGRAVPTAGRARPSGALCEMVLIGRVSRSSSDASCSSSSPSALSCLSRHSVMPQPYSADALLCRASPRGASSYRVLPRTRVVPESSSDARTSCEVLGRVEGGSSSVERVAEVLDGRACAFSPSACRAGSSASVCCRARPHRTRCRAGVLEGVSCRTRAGHDCGKGRGAREGVEALGVRQGKNLSR</sequence>
<evidence type="ECO:0000313" key="1">
    <source>
        <dbReference type="EMBL" id="TRM63766.1"/>
    </source>
</evidence>
<dbReference type="EMBL" id="VDMD01000008">
    <property type="protein sequence ID" value="TRM63766.1"/>
    <property type="molecule type" value="Genomic_DNA"/>
</dbReference>